<feature type="transmembrane region" description="Helical" evidence="6">
    <location>
        <begin position="112"/>
        <end position="136"/>
    </location>
</feature>
<accession>A0A402B9P0</accession>
<name>A0A402B9P0_9CHLR</name>
<dbReference type="AlphaFoldDB" id="A0A402B9P0"/>
<feature type="transmembrane region" description="Helical" evidence="6">
    <location>
        <begin position="369"/>
        <end position="388"/>
    </location>
</feature>
<evidence type="ECO:0000256" key="3">
    <source>
        <dbReference type="ARBA" id="ARBA00022692"/>
    </source>
</evidence>
<dbReference type="OrthoDB" id="151593at2"/>
<dbReference type="PANTHER" id="PTHR30250:SF11">
    <property type="entry name" value="O-ANTIGEN TRANSPORTER-RELATED"/>
    <property type="match status" value="1"/>
</dbReference>
<feature type="transmembrane region" description="Helical" evidence="6">
    <location>
        <begin position="440"/>
        <end position="458"/>
    </location>
</feature>
<gene>
    <name evidence="7" type="ORF">KDA_35060</name>
</gene>
<feature type="transmembrane region" description="Helical" evidence="6">
    <location>
        <begin position="489"/>
        <end position="509"/>
    </location>
</feature>
<dbReference type="EMBL" id="BIFT01000001">
    <property type="protein sequence ID" value="GCE28022.1"/>
    <property type="molecule type" value="Genomic_DNA"/>
</dbReference>
<evidence type="ECO:0000313" key="7">
    <source>
        <dbReference type="EMBL" id="GCE28022.1"/>
    </source>
</evidence>
<evidence type="ECO:0000256" key="1">
    <source>
        <dbReference type="ARBA" id="ARBA00004651"/>
    </source>
</evidence>
<evidence type="ECO:0000256" key="5">
    <source>
        <dbReference type="ARBA" id="ARBA00023136"/>
    </source>
</evidence>
<evidence type="ECO:0000256" key="6">
    <source>
        <dbReference type="SAM" id="Phobius"/>
    </source>
</evidence>
<reference evidence="8" key="1">
    <citation type="submission" date="2018-12" db="EMBL/GenBank/DDBJ databases">
        <title>Tengunoibacter tsumagoiensis gen. nov., sp. nov., Dictyobacter kobayashii sp. nov., D. alpinus sp. nov., and D. joshuensis sp. nov. and description of Dictyobacteraceae fam. nov. within the order Ktedonobacterales isolated from Tengu-no-mugimeshi.</title>
        <authorList>
            <person name="Wang C.M."/>
            <person name="Zheng Y."/>
            <person name="Sakai Y."/>
            <person name="Toyoda A."/>
            <person name="Minakuchi Y."/>
            <person name="Abe K."/>
            <person name="Yokota A."/>
            <person name="Yabe S."/>
        </authorList>
    </citation>
    <scope>NUCLEOTIDE SEQUENCE [LARGE SCALE GENOMIC DNA]</scope>
    <source>
        <strain evidence="8">Uno16</strain>
    </source>
</reference>
<keyword evidence="2" id="KW-1003">Cell membrane</keyword>
<organism evidence="7 8">
    <name type="scientific">Dictyobacter alpinus</name>
    <dbReference type="NCBI Taxonomy" id="2014873"/>
    <lineage>
        <taxon>Bacteria</taxon>
        <taxon>Bacillati</taxon>
        <taxon>Chloroflexota</taxon>
        <taxon>Ktedonobacteria</taxon>
        <taxon>Ktedonobacterales</taxon>
        <taxon>Dictyobacteraceae</taxon>
        <taxon>Dictyobacter</taxon>
    </lineage>
</organism>
<feature type="transmembrane region" description="Helical" evidence="6">
    <location>
        <begin position="37"/>
        <end position="55"/>
    </location>
</feature>
<proteinExistence type="predicted"/>
<sequence>MPTENLANEKPQTGDAEAQRLLKRTPNNYLINQIYNLWFYVSSFLLTVLITRSVATDQYGVYAIIQTTLNTLTYLIALGLEDATVTFVPRILAEYGVAAAARLARYLLILRLLLLGIGIAILMFGLPLLSKGIALLPFPESSAISQGLQNPLLVKYSIPIALYIFGNGIGNLLNACCAAQMRMQIVLVVGGLTQAIMLVISFFLLRAGWGIDGILWLQALVALFNALAFVSWQAPFLVKGPTEYSLPLKEILQLSFSAWLTNLASGALFKQLSIILLGIFLISVENIGYFNLAFQLADSANLLLVAGFAGVGGSALSTAFVGQDHERLGQTWQALIKVETLLAAPVLVFCLFNAANITSILYGSRFDPVWPLLTIFLFFNLLVRILGTTVHQASLYVVGKPRRVVLSQWLGLVIVVGAGVIFIPIFGAAGALIADGLAKTFVGILLLLFLLHSIPRAYRRDLLTFTLRFMVALAIAAIPSLLWHPTDRILLGVSGAIFIVLCLLLLQWIKPLSRTDLGMLHGLNPRLTKYLVYFSRQA</sequence>
<feature type="transmembrane region" description="Helical" evidence="6">
    <location>
        <begin position="465"/>
        <end position="483"/>
    </location>
</feature>
<dbReference type="RefSeq" id="WP_126628289.1">
    <property type="nucleotide sequence ID" value="NZ_BIFT01000001.1"/>
</dbReference>
<keyword evidence="8" id="KW-1185">Reference proteome</keyword>
<dbReference type="InterPro" id="IPR050833">
    <property type="entry name" value="Poly_Biosynth_Transport"/>
</dbReference>
<dbReference type="GO" id="GO:0005886">
    <property type="term" value="C:plasma membrane"/>
    <property type="evidence" value="ECO:0007669"/>
    <property type="project" value="UniProtKB-SubCell"/>
</dbReference>
<comment type="subcellular location">
    <subcellularLocation>
        <location evidence="1">Cell membrane</location>
        <topology evidence="1">Multi-pass membrane protein</topology>
    </subcellularLocation>
</comment>
<dbReference type="Pfam" id="PF13440">
    <property type="entry name" value="Polysacc_synt_3"/>
    <property type="match status" value="1"/>
</dbReference>
<keyword evidence="4 6" id="KW-1133">Transmembrane helix</keyword>
<evidence type="ECO:0000313" key="8">
    <source>
        <dbReference type="Proteomes" id="UP000287171"/>
    </source>
</evidence>
<feature type="transmembrane region" description="Helical" evidence="6">
    <location>
        <begin position="409"/>
        <end position="434"/>
    </location>
</feature>
<feature type="transmembrane region" description="Helical" evidence="6">
    <location>
        <begin position="156"/>
        <end position="173"/>
    </location>
</feature>
<protein>
    <submittedName>
        <fullName evidence="7">Uncharacterized protein</fullName>
    </submittedName>
</protein>
<dbReference type="PANTHER" id="PTHR30250">
    <property type="entry name" value="PST FAMILY PREDICTED COLANIC ACID TRANSPORTER"/>
    <property type="match status" value="1"/>
</dbReference>
<dbReference type="Proteomes" id="UP000287171">
    <property type="component" value="Unassembled WGS sequence"/>
</dbReference>
<evidence type="ECO:0000256" key="2">
    <source>
        <dbReference type="ARBA" id="ARBA00022475"/>
    </source>
</evidence>
<feature type="transmembrane region" description="Helical" evidence="6">
    <location>
        <begin position="61"/>
        <end position="80"/>
    </location>
</feature>
<feature type="transmembrane region" description="Helical" evidence="6">
    <location>
        <begin position="341"/>
        <end position="363"/>
    </location>
</feature>
<feature type="transmembrane region" description="Helical" evidence="6">
    <location>
        <begin position="185"/>
        <end position="209"/>
    </location>
</feature>
<feature type="transmembrane region" description="Helical" evidence="6">
    <location>
        <begin position="302"/>
        <end position="321"/>
    </location>
</feature>
<keyword evidence="3 6" id="KW-0812">Transmembrane</keyword>
<comment type="caution">
    <text evidence="7">The sequence shown here is derived from an EMBL/GenBank/DDBJ whole genome shotgun (WGS) entry which is preliminary data.</text>
</comment>
<keyword evidence="5 6" id="KW-0472">Membrane</keyword>
<evidence type="ECO:0000256" key="4">
    <source>
        <dbReference type="ARBA" id="ARBA00022989"/>
    </source>
</evidence>